<organism evidence="1 2">
    <name type="scientific">Romanomermis culicivorax</name>
    <name type="common">Nematode worm</name>
    <dbReference type="NCBI Taxonomy" id="13658"/>
    <lineage>
        <taxon>Eukaryota</taxon>
        <taxon>Metazoa</taxon>
        <taxon>Ecdysozoa</taxon>
        <taxon>Nematoda</taxon>
        <taxon>Enoplea</taxon>
        <taxon>Dorylaimia</taxon>
        <taxon>Mermithida</taxon>
        <taxon>Mermithoidea</taxon>
        <taxon>Mermithidae</taxon>
        <taxon>Romanomermis</taxon>
    </lineage>
</organism>
<evidence type="ECO:0000313" key="1">
    <source>
        <dbReference type="Proteomes" id="UP000887565"/>
    </source>
</evidence>
<reference evidence="2" key="1">
    <citation type="submission" date="2022-11" db="UniProtKB">
        <authorList>
            <consortium name="WormBaseParasite"/>
        </authorList>
    </citation>
    <scope>IDENTIFICATION</scope>
</reference>
<sequence>MLLVTRGVFLIVVESSDRRSHPAIVLLNHATVLPRSIVRRFGCPFRIKSTWLLSKQLGSSLVGHFLLRIRHHCLNTPPSIFRAVPIH</sequence>
<dbReference type="Proteomes" id="UP000887565">
    <property type="component" value="Unplaced"/>
</dbReference>
<proteinExistence type="predicted"/>
<protein>
    <submittedName>
        <fullName evidence="2">Secreted protein</fullName>
    </submittedName>
</protein>
<accession>A0A915JTH6</accession>
<keyword evidence="1" id="KW-1185">Reference proteome</keyword>
<name>A0A915JTH6_ROMCU</name>
<dbReference type="AlphaFoldDB" id="A0A915JTH6"/>
<dbReference type="WBParaSite" id="nRc.2.0.1.t29566-RA">
    <property type="protein sequence ID" value="nRc.2.0.1.t29566-RA"/>
    <property type="gene ID" value="nRc.2.0.1.g29566"/>
</dbReference>
<evidence type="ECO:0000313" key="2">
    <source>
        <dbReference type="WBParaSite" id="nRc.2.0.1.t29566-RA"/>
    </source>
</evidence>